<keyword evidence="2" id="KW-1185">Reference proteome</keyword>
<protein>
    <submittedName>
        <fullName evidence="3">Myotubularin phosphatase domain-containing protein</fullName>
    </submittedName>
</protein>
<dbReference type="Proteomes" id="UP000271162">
    <property type="component" value="Unassembled WGS sequence"/>
</dbReference>
<name>A0A0N4XMZ2_NIPBR</name>
<dbReference type="AlphaFoldDB" id="A0A0N4XMZ2"/>
<proteinExistence type="predicted"/>
<accession>A0A0N4XMZ2</accession>
<evidence type="ECO:0000313" key="2">
    <source>
        <dbReference type="Proteomes" id="UP000271162"/>
    </source>
</evidence>
<sequence>SDSSYSSSHESKELINRCDDDQVRAKSTWIFCFCSAFEYESFPSGILYSRCPSLPIPRKKWDSFTLEYTYNTIKINTKIFSSFEEMVKSVSSVYLQLNSQRKMSDKKLSVVPEADEQLTVQSTIHSMRPSILRAPSTTDQRKSTDVANMV</sequence>
<organism evidence="3">
    <name type="scientific">Nippostrongylus brasiliensis</name>
    <name type="common">Rat hookworm</name>
    <dbReference type="NCBI Taxonomy" id="27835"/>
    <lineage>
        <taxon>Eukaryota</taxon>
        <taxon>Metazoa</taxon>
        <taxon>Ecdysozoa</taxon>
        <taxon>Nematoda</taxon>
        <taxon>Chromadorea</taxon>
        <taxon>Rhabditida</taxon>
        <taxon>Rhabditina</taxon>
        <taxon>Rhabditomorpha</taxon>
        <taxon>Strongyloidea</taxon>
        <taxon>Heligmosomidae</taxon>
        <taxon>Nippostrongylus</taxon>
    </lineage>
</organism>
<evidence type="ECO:0000313" key="3">
    <source>
        <dbReference type="WBParaSite" id="NBR_0000389401-mRNA-1"/>
    </source>
</evidence>
<dbReference type="WBParaSite" id="NBR_0000389401-mRNA-1">
    <property type="protein sequence ID" value="NBR_0000389401-mRNA-1"/>
    <property type="gene ID" value="NBR_0000389401"/>
</dbReference>
<evidence type="ECO:0000313" key="1">
    <source>
        <dbReference type="EMBL" id="VDL67484.1"/>
    </source>
</evidence>
<reference evidence="3" key="1">
    <citation type="submission" date="2017-02" db="UniProtKB">
        <authorList>
            <consortium name="WormBaseParasite"/>
        </authorList>
    </citation>
    <scope>IDENTIFICATION</scope>
</reference>
<dbReference type="EMBL" id="UYSL01006425">
    <property type="protein sequence ID" value="VDL67484.1"/>
    <property type="molecule type" value="Genomic_DNA"/>
</dbReference>
<reference evidence="1 2" key="2">
    <citation type="submission" date="2018-11" db="EMBL/GenBank/DDBJ databases">
        <authorList>
            <consortium name="Pathogen Informatics"/>
        </authorList>
    </citation>
    <scope>NUCLEOTIDE SEQUENCE [LARGE SCALE GENOMIC DNA]</scope>
</reference>
<gene>
    <name evidence="1" type="ORF">NBR_LOCUS3895</name>
</gene>